<reference evidence="2 3" key="1">
    <citation type="submission" date="2014-02" db="EMBL/GenBank/DDBJ databases">
        <title>The genome sequence of the entomopathogenic fungus Metarhizium robertsii ARSEF 2575.</title>
        <authorList>
            <person name="Giuliano Garisto Donzelli B."/>
            <person name="Roe B.A."/>
            <person name="Macmil S.L."/>
            <person name="Krasnoff S.B."/>
            <person name="Gibson D.M."/>
        </authorList>
    </citation>
    <scope>NUCLEOTIDE SEQUENCE [LARGE SCALE GENOMIC DNA]</scope>
    <source>
        <strain evidence="2 3">ARSEF 2575</strain>
    </source>
</reference>
<sequence length="489" mass="53071">MNGAGATFDTEPQAPSGLCTIRTRLRPGAGGHTYNIASNGLLRFRLTFGQEAFTPSALVLRLVRLSACVSQSVSQQVICAQLASEDTWDFAWVMNLGHPVPRLTRHLASWQGLAVWGRAETQIRPPVPSPVNASLSETVSESMGGPFSRARWLWAAQFTPRLPDTGPPSFSPPVALFRFRSFLLLTIDESRHTGFGPIPERESSLRTGIAPLATTRRRRSSSLHVLYALRAVQGDDSRVPRVHKHRTVAPNTCLPPRTEQDCRGPKRTPVRTPYRARSIDTWRQSQTRIHPPTALGTKSTLTRGPTVARLALHPPRPNQPTGQPSGRRLGSKVRGWDTAYPVGVSVGPHPSPSWACLSSVSGIDCTPPSTRSSQFQSWTLMLTFPRPGITPRPNPNYGVRSSITGTGKEPPTHCLLPAAHASKSTSSTHPPASFLPCLLRLPLPLPLPLRLPLACACACIWVCACTCAAGVASSPPRTLLRSRLFLASC</sequence>
<gene>
    <name evidence="2" type="ORF">X797_003562</name>
</gene>
<dbReference type="EMBL" id="JELW01000003">
    <property type="protein sequence ID" value="EXV03763.1"/>
    <property type="molecule type" value="Genomic_DNA"/>
</dbReference>
<dbReference type="Proteomes" id="UP000030151">
    <property type="component" value="Unassembled WGS sequence"/>
</dbReference>
<dbReference type="HOGENOM" id="CLU_557867_0_0_1"/>
<evidence type="ECO:0000313" key="2">
    <source>
        <dbReference type="EMBL" id="EXV03763.1"/>
    </source>
</evidence>
<accession>A0A0A1V2F5</accession>
<evidence type="ECO:0000313" key="3">
    <source>
        <dbReference type="Proteomes" id="UP000030151"/>
    </source>
</evidence>
<feature type="region of interest" description="Disordered" evidence="1">
    <location>
        <begin position="311"/>
        <end position="332"/>
    </location>
</feature>
<feature type="region of interest" description="Disordered" evidence="1">
    <location>
        <begin position="249"/>
        <end position="272"/>
    </location>
</feature>
<proteinExistence type="predicted"/>
<protein>
    <submittedName>
        <fullName evidence="2">Uncharacterized protein</fullName>
    </submittedName>
</protein>
<organism evidence="2 3">
    <name type="scientific">Metarhizium robertsii</name>
    <dbReference type="NCBI Taxonomy" id="568076"/>
    <lineage>
        <taxon>Eukaryota</taxon>
        <taxon>Fungi</taxon>
        <taxon>Dikarya</taxon>
        <taxon>Ascomycota</taxon>
        <taxon>Pezizomycotina</taxon>
        <taxon>Sordariomycetes</taxon>
        <taxon>Hypocreomycetidae</taxon>
        <taxon>Hypocreales</taxon>
        <taxon>Clavicipitaceae</taxon>
        <taxon>Metarhizium</taxon>
    </lineage>
</organism>
<dbReference type="AlphaFoldDB" id="A0A0A1V2F5"/>
<evidence type="ECO:0000256" key="1">
    <source>
        <dbReference type="SAM" id="MobiDB-lite"/>
    </source>
</evidence>
<comment type="caution">
    <text evidence="2">The sequence shown here is derived from an EMBL/GenBank/DDBJ whole genome shotgun (WGS) entry which is preliminary data.</text>
</comment>
<name>A0A0A1V2F5_9HYPO</name>